<keyword evidence="2" id="KW-1185">Reference proteome</keyword>
<name>B5CP07_9FIRM</name>
<protein>
    <submittedName>
        <fullName evidence="1">Uncharacterized protein</fullName>
    </submittedName>
</protein>
<dbReference type="EMBL" id="ABOU02000032">
    <property type="protein sequence ID" value="EDY32913.1"/>
    <property type="molecule type" value="Genomic_DNA"/>
</dbReference>
<dbReference type="HOGENOM" id="CLU_2993994_0_0_9"/>
<gene>
    <name evidence="1" type="ORF">RUMLAC_01198</name>
</gene>
<comment type="caution">
    <text evidence="1">The sequence shown here is derived from an EMBL/GenBank/DDBJ whole genome shotgun (WGS) entry which is preliminary data.</text>
</comment>
<organism evidence="1 2">
    <name type="scientific">[Ruminococcus] lactaris ATCC 29176</name>
    <dbReference type="NCBI Taxonomy" id="471875"/>
    <lineage>
        <taxon>Bacteria</taxon>
        <taxon>Bacillati</taxon>
        <taxon>Bacillota</taxon>
        <taxon>Clostridia</taxon>
        <taxon>Lachnospirales</taxon>
        <taxon>Lachnospiraceae</taxon>
        <taxon>Mediterraneibacter</taxon>
    </lineage>
</organism>
<dbReference type="Proteomes" id="UP000003254">
    <property type="component" value="Unassembled WGS sequence"/>
</dbReference>
<reference evidence="1 2" key="2">
    <citation type="submission" date="2008-08" db="EMBL/GenBank/DDBJ databases">
        <authorList>
            <person name="Fulton L."/>
            <person name="Clifton S."/>
            <person name="Fulton B."/>
            <person name="Xu J."/>
            <person name="Minx P."/>
            <person name="Pepin K.H."/>
            <person name="Johnson M."/>
            <person name="Bhonagiri V."/>
            <person name="Nash W.E."/>
            <person name="Mardis E.R."/>
            <person name="Wilson R.K."/>
        </authorList>
    </citation>
    <scope>NUCLEOTIDE SEQUENCE [LARGE SCALE GENOMIC DNA]</scope>
    <source>
        <strain evidence="1 2">ATCC 29176</strain>
    </source>
</reference>
<sequence>MSISVTSLAEVWIEIFLMRSEKLAHSVTSLAEVWIEILNKNVTAPIAAGHFPCGSVD</sequence>
<evidence type="ECO:0000313" key="1">
    <source>
        <dbReference type="EMBL" id="EDY32913.1"/>
    </source>
</evidence>
<accession>B5CP07</accession>
<reference evidence="1 2" key="1">
    <citation type="submission" date="2008-08" db="EMBL/GenBank/DDBJ databases">
        <title>Draft genome sequence of Ruminococcus lactaris ATCC 29176.</title>
        <authorList>
            <person name="Sudarsanam P."/>
            <person name="Ley R."/>
            <person name="Guruge J."/>
            <person name="Turnbaugh P.J."/>
            <person name="Mahowald M."/>
            <person name="Liep D."/>
            <person name="Gordon J."/>
        </authorList>
    </citation>
    <scope>NUCLEOTIDE SEQUENCE [LARGE SCALE GENOMIC DNA]</scope>
    <source>
        <strain evidence="1 2">ATCC 29176</strain>
    </source>
</reference>
<evidence type="ECO:0000313" key="2">
    <source>
        <dbReference type="Proteomes" id="UP000003254"/>
    </source>
</evidence>
<dbReference type="AlphaFoldDB" id="B5CP07"/>
<proteinExistence type="predicted"/>